<feature type="domain" description="F-box" evidence="1">
    <location>
        <begin position="2"/>
        <end position="54"/>
    </location>
</feature>
<dbReference type="SUPFAM" id="SSF50998">
    <property type="entry name" value="Quinoprotein alcohol dehydrogenase-like"/>
    <property type="match status" value="1"/>
</dbReference>
<evidence type="ECO:0000313" key="2">
    <source>
        <dbReference type="EMBL" id="KAG0541421.1"/>
    </source>
</evidence>
<accession>A0A921UTU2</accession>
<sequence>MPPPPRSLPEELVEEILLRFPPNDPARLVHAALVCKPWRAIVSGAGFRRRFREFHRTPPLLGFVSNIRIPGENRVAEFVPICSLPVSKVHSRWRGHVVDAHHGRILLQIIYGPAVLRCPSDLVVWDPTRGVQKRVPFPAAARYMPGWTAAVLCAAGGPCDHLDCRRQGPFLIVFVGYGGDPYADDPHSETVLCTYSSSTASWSKPMSSNLLPHDDDDDDYMFTHAAHVKNALYFGVLMTDHILKFDLESQEISWIQTPPATCSSEWPYVLTTTEGGRLGLATIHDFSKLLMWSRNDVSQVDATWAQSTVIELRTLLPVHAVLAWPRLLGFTVGTGVIFVTSSNDVLFMIDLKTYKVIKELSISKGSNIDTINFLT</sequence>
<reference evidence="2" key="1">
    <citation type="journal article" date="2019" name="BMC Genomics">
        <title>A new reference genome for Sorghum bicolor reveals high levels of sequence similarity between sweet and grain genotypes: implications for the genetics of sugar metabolism.</title>
        <authorList>
            <person name="Cooper E.A."/>
            <person name="Brenton Z.W."/>
            <person name="Flinn B.S."/>
            <person name="Jenkins J."/>
            <person name="Shu S."/>
            <person name="Flowers D."/>
            <person name="Luo F."/>
            <person name="Wang Y."/>
            <person name="Xia P."/>
            <person name="Barry K."/>
            <person name="Daum C."/>
            <person name="Lipzen A."/>
            <person name="Yoshinaga Y."/>
            <person name="Schmutz J."/>
            <person name="Saski C."/>
            <person name="Vermerris W."/>
            <person name="Kresovich S."/>
        </authorList>
    </citation>
    <scope>NUCLEOTIDE SEQUENCE</scope>
</reference>
<name>A0A921UTU2_SORBI</name>
<gene>
    <name evidence="2" type="ORF">BDA96_02G015400</name>
</gene>
<evidence type="ECO:0000313" key="3">
    <source>
        <dbReference type="Proteomes" id="UP000807115"/>
    </source>
</evidence>
<proteinExistence type="predicted"/>
<comment type="caution">
    <text evidence="2">The sequence shown here is derived from an EMBL/GenBank/DDBJ whole genome shotgun (WGS) entry which is preliminary data.</text>
</comment>
<evidence type="ECO:0000259" key="1">
    <source>
        <dbReference type="PROSITE" id="PS50181"/>
    </source>
</evidence>
<dbReference type="Gene3D" id="1.20.1280.50">
    <property type="match status" value="1"/>
</dbReference>
<organism evidence="2 3">
    <name type="scientific">Sorghum bicolor</name>
    <name type="common">Sorghum</name>
    <name type="synonym">Sorghum vulgare</name>
    <dbReference type="NCBI Taxonomy" id="4558"/>
    <lineage>
        <taxon>Eukaryota</taxon>
        <taxon>Viridiplantae</taxon>
        <taxon>Streptophyta</taxon>
        <taxon>Embryophyta</taxon>
        <taxon>Tracheophyta</taxon>
        <taxon>Spermatophyta</taxon>
        <taxon>Magnoliopsida</taxon>
        <taxon>Liliopsida</taxon>
        <taxon>Poales</taxon>
        <taxon>Poaceae</taxon>
        <taxon>PACMAD clade</taxon>
        <taxon>Panicoideae</taxon>
        <taxon>Andropogonodae</taxon>
        <taxon>Andropogoneae</taxon>
        <taxon>Sorghinae</taxon>
        <taxon>Sorghum</taxon>
    </lineage>
</organism>
<dbReference type="SMART" id="SM00256">
    <property type="entry name" value="FBOX"/>
    <property type="match status" value="1"/>
</dbReference>
<dbReference type="EMBL" id="CM027681">
    <property type="protein sequence ID" value="KAG0541421.1"/>
    <property type="molecule type" value="Genomic_DNA"/>
</dbReference>
<dbReference type="Proteomes" id="UP000807115">
    <property type="component" value="Chromosome 2"/>
</dbReference>
<dbReference type="InterPro" id="IPR011047">
    <property type="entry name" value="Quinoprotein_ADH-like_sf"/>
</dbReference>
<dbReference type="PANTHER" id="PTHR32133:SF386">
    <property type="entry name" value="F-BOX DOMAIN-CONTAINING PROTEIN"/>
    <property type="match status" value="1"/>
</dbReference>
<dbReference type="PANTHER" id="PTHR32133">
    <property type="entry name" value="OS07G0120400 PROTEIN"/>
    <property type="match status" value="1"/>
</dbReference>
<dbReference type="PROSITE" id="PS50181">
    <property type="entry name" value="FBOX"/>
    <property type="match status" value="1"/>
</dbReference>
<dbReference type="EMBL" id="CM027681">
    <property type="protein sequence ID" value="KAG0541422.1"/>
    <property type="molecule type" value="Genomic_DNA"/>
</dbReference>
<reference evidence="2" key="2">
    <citation type="submission" date="2020-10" db="EMBL/GenBank/DDBJ databases">
        <authorList>
            <person name="Cooper E.A."/>
            <person name="Brenton Z.W."/>
            <person name="Flinn B.S."/>
            <person name="Jenkins J."/>
            <person name="Shu S."/>
            <person name="Flowers D."/>
            <person name="Luo F."/>
            <person name="Wang Y."/>
            <person name="Xia P."/>
            <person name="Barry K."/>
            <person name="Daum C."/>
            <person name="Lipzen A."/>
            <person name="Yoshinaga Y."/>
            <person name="Schmutz J."/>
            <person name="Saski C."/>
            <person name="Vermerris W."/>
            <person name="Kresovich S."/>
        </authorList>
    </citation>
    <scope>NUCLEOTIDE SEQUENCE</scope>
</reference>
<dbReference type="SUPFAM" id="SSF81383">
    <property type="entry name" value="F-box domain"/>
    <property type="match status" value="1"/>
</dbReference>
<dbReference type="Pfam" id="PF00646">
    <property type="entry name" value="F-box"/>
    <property type="match status" value="1"/>
</dbReference>
<dbReference type="InterPro" id="IPR001810">
    <property type="entry name" value="F-box_dom"/>
</dbReference>
<protein>
    <recommendedName>
        <fullName evidence="1">F-box domain-containing protein</fullName>
    </recommendedName>
</protein>
<dbReference type="InterPro" id="IPR036047">
    <property type="entry name" value="F-box-like_dom_sf"/>
</dbReference>
<dbReference type="AlphaFoldDB" id="A0A921UTU2"/>